<sequence length="25" mass="3001">MPFGYYSIPFWWPPEGIKDSAENLR</sequence>
<dbReference type="Proteomes" id="UP000012960">
    <property type="component" value="Unplaced"/>
</dbReference>
<evidence type="ECO:0000313" key="2">
    <source>
        <dbReference type="Proteomes" id="UP000012960"/>
    </source>
</evidence>
<dbReference type="EnsemblPlants" id="Ma09_t12680.1">
    <property type="protein sequence ID" value="Ma09_p12680.1"/>
    <property type="gene ID" value="Ma09_g12680"/>
</dbReference>
<protein>
    <submittedName>
        <fullName evidence="1">Uncharacterized protein</fullName>
    </submittedName>
</protein>
<dbReference type="AlphaFoldDB" id="A0A804KIX9"/>
<reference evidence="1" key="1">
    <citation type="submission" date="2021-05" db="UniProtKB">
        <authorList>
            <consortium name="EnsemblPlants"/>
        </authorList>
    </citation>
    <scope>IDENTIFICATION</scope>
    <source>
        <strain evidence="1">subsp. malaccensis</strain>
    </source>
</reference>
<evidence type="ECO:0000313" key="1">
    <source>
        <dbReference type="EnsemblPlants" id="Ma09_p12680.1"/>
    </source>
</evidence>
<keyword evidence="2" id="KW-1185">Reference proteome</keyword>
<proteinExistence type="predicted"/>
<dbReference type="InParanoid" id="A0A804KIX9"/>
<accession>A0A804KIX9</accession>
<organism evidence="1 2">
    <name type="scientific">Musa acuminata subsp. malaccensis</name>
    <name type="common">Wild banana</name>
    <name type="synonym">Musa malaccensis</name>
    <dbReference type="NCBI Taxonomy" id="214687"/>
    <lineage>
        <taxon>Eukaryota</taxon>
        <taxon>Viridiplantae</taxon>
        <taxon>Streptophyta</taxon>
        <taxon>Embryophyta</taxon>
        <taxon>Tracheophyta</taxon>
        <taxon>Spermatophyta</taxon>
        <taxon>Magnoliopsida</taxon>
        <taxon>Liliopsida</taxon>
        <taxon>Zingiberales</taxon>
        <taxon>Musaceae</taxon>
        <taxon>Musa</taxon>
    </lineage>
</organism>
<dbReference type="Gramene" id="Ma09_t12680.1">
    <property type="protein sequence ID" value="Ma09_p12680.1"/>
    <property type="gene ID" value="Ma09_g12680"/>
</dbReference>
<name>A0A804KIX9_MUSAM</name>